<proteinExistence type="predicted"/>
<reference evidence="1" key="1">
    <citation type="submission" date="2019-07" db="EMBL/GenBank/DDBJ databases">
        <title>Annotation for the trematode Paragonimus miyazaki's.</title>
        <authorList>
            <person name="Choi Y.-J."/>
        </authorList>
    </citation>
    <scope>NUCLEOTIDE SEQUENCE</scope>
    <source>
        <strain evidence="1">Japan</strain>
    </source>
</reference>
<dbReference type="InterPro" id="IPR013320">
    <property type="entry name" value="ConA-like_dom_sf"/>
</dbReference>
<comment type="caution">
    <text evidence="1">The sequence shown here is derived from an EMBL/GenBank/DDBJ whole genome shotgun (WGS) entry which is preliminary data.</text>
</comment>
<evidence type="ECO:0000313" key="1">
    <source>
        <dbReference type="EMBL" id="KAF7259313.1"/>
    </source>
</evidence>
<name>A0A8S9Z1T0_9TREM</name>
<dbReference type="SUPFAM" id="SSF49899">
    <property type="entry name" value="Concanavalin A-like lectins/glucanases"/>
    <property type="match status" value="1"/>
</dbReference>
<organism evidence="1 2">
    <name type="scientific">Paragonimus skrjabini miyazakii</name>
    <dbReference type="NCBI Taxonomy" id="59628"/>
    <lineage>
        <taxon>Eukaryota</taxon>
        <taxon>Metazoa</taxon>
        <taxon>Spiralia</taxon>
        <taxon>Lophotrochozoa</taxon>
        <taxon>Platyhelminthes</taxon>
        <taxon>Trematoda</taxon>
        <taxon>Digenea</taxon>
        <taxon>Plagiorchiida</taxon>
        <taxon>Troglotremata</taxon>
        <taxon>Troglotrematidae</taxon>
        <taxon>Paragonimus</taxon>
    </lineage>
</organism>
<gene>
    <name evidence="1" type="ORF">EG68_03612</name>
</gene>
<dbReference type="Gene3D" id="2.60.120.200">
    <property type="match status" value="1"/>
</dbReference>
<sequence>MFIVSTGKWINIGLLWREDIGLTLLVDGVQSTSCNEGGIVSNNEKLAQPYVALGRLNHGNRSTWLTPYMAEWEYTRTKGQNNPTWEMADFAMGEVAYFNRFLTPQEHKKIVGISGIAELRNFTGHIWFEADLVDSPIDQLTSAALANVSRPGPVYLSGKRPKIHLQSDPEVVQLQGGGGLRLIVTQQWRCKPTKIFCADGFSVGDWMRLAFPVDQACNKTTEYIVWFTGNEGKFGMAISQDRNLITGWYSAEVNGDNSSEWHCAFPSTELSTLIMNWQWIHYAIIWNPSNLLNESTLSLFVNGKLRNRCKQVDYLNKSDYSKPVRNAEETAKKLYQYTKTDAAHLLISSQLSDECNPTLSVAMFTFKPRGMASTFKEDERPPTCYVDADFLLKLHGMEVNHNGESNSSTAIRTIINGYSIDHIPCLSRPAQCKNGALTLSFWMRIDNFTDLNGGPVSLKPLKQYPRLSNDLYAPICDNLMVNVISLNVCPKAEAISSGDLYGLFAGKILLVRKTNAVSYHRMWEIIRQTCNIMFRMHVDL</sequence>
<keyword evidence="2" id="KW-1185">Reference proteome</keyword>
<dbReference type="Proteomes" id="UP000822476">
    <property type="component" value="Unassembled WGS sequence"/>
</dbReference>
<evidence type="ECO:0000313" key="2">
    <source>
        <dbReference type="Proteomes" id="UP000822476"/>
    </source>
</evidence>
<accession>A0A8S9Z1T0</accession>
<dbReference type="AlphaFoldDB" id="A0A8S9Z1T0"/>
<protein>
    <submittedName>
        <fullName evidence="1">Uncharacterized protein</fullName>
    </submittedName>
</protein>
<dbReference type="EMBL" id="JTDE01001260">
    <property type="protein sequence ID" value="KAF7259313.1"/>
    <property type="molecule type" value="Genomic_DNA"/>
</dbReference>